<proteinExistence type="predicted"/>
<feature type="compositionally biased region" description="Low complexity" evidence="1">
    <location>
        <begin position="15"/>
        <end position="25"/>
    </location>
</feature>
<protein>
    <submittedName>
        <fullName evidence="2">Uncharacterized protein</fullName>
    </submittedName>
</protein>
<accession>K0T4W8</accession>
<gene>
    <name evidence="2" type="ORF">THAOC_13674</name>
</gene>
<feature type="region of interest" description="Disordered" evidence="1">
    <location>
        <begin position="176"/>
        <end position="232"/>
    </location>
</feature>
<dbReference type="AlphaFoldDB" id="K0T4W8"/>
<reference evidence="2 3" key="1">
    <citation type="journal article" date="2012" name="Genome Biol.">
        <title>Genome and low-iron response of an oceanic diatom adapted to chronic iron limitation.</title>
        <authorList>
            <person name="Lommer M."/>
            <person name="Specht M."/>
            <person name="Roy A.S."/>
            <person name="Kraemer L."/>
            <person name="Andreson R."/>
            <person name="Gutowska M.A."/>
            <person name="Wolf J."/>
            <person name="Bergner S.V."/>
            <person name="Schilhabel M.B."/>
            <person name="Klostermeier U.C."/>
            <person name="Beiko R.G."/>
            <person name="Rosenstiel P."/>
            <person name="Hippler M."/>
            <person name="Laroche J."/>
        </authorList>
    </citation>
    <scope>NUCLEOTIDE SEQUENCE [LARGE SCALE GENOMIC DNA]</scope>
    <source>
        <strain evidence="2 3">CCMP1005</strain>
    </source>
</reference>
<evidence type="ECO:0000256" key="1">
    <source>
        <dbReference type="SAM" id="MobiDB-lite"/>
    </source>
</evidence>
<keyword evidence="3" id="KW-1185">Reference proteome</keyword>
<evidence type="ECO:0000313" key="2">
    <source>
        <dbReference type="EMBL" id="EJK65457.1"/>
    </source>
</evidence>
<comment type="caution">
    <text evidence="2">The sequence shown here is derived from an EMBL/GenBank/DDBJ whole genome shotgun (WGS) entry which is preliminary data.</text>
</comment>
<feature type="region of interest" description="Disordered" evidence="1">
    <location>
        <begin position="1"/>
        <end position="164"/>
    </location>
</feature>
<name>K0T4W8_THAOC</name>
<organism evidence="2 3">
    <name type="scientific">Thalassiosira oceanica</name>
    <name type="common">Marine diatom</name>
    <dbReference type="NCBI Taxonomy" id="159749"/>
    <lineage>
        <taxon>Eukaryota</taxon>
        <taxon>Sar</taxon>
        <taxon>Stramenopiles</taxon>
        <taxon>Ochrophyta</taxon>
        <taxon>Bacillariophyta</taxon>
        <taxon>Coscinodiscophyceae</taxon>
        <taxon>Thalassiosirophycidae</taxon>
        <taxon>Thalassiosirales</taxon>
        <taxon>Thalassiosiraceae</taxon>
        <taxon>Thalassiosira</taxon>
    </lineage>
</organism>
<dbReference type="EMBL" id="AGNL01015789">
    <property type="protein sequence ID" value="EJK65457.1"/>
    <property type="molecule type" value="Genomic_DNA"/>
</dbReference>
<feature type="non-terminal residue" evidence="2">
    <location>
        <position position="1"/>
    </location>
</feature>
<feature type="compositionally biased region" description="Basic and acidic residues" evidence="1">
    <location>
        <begin position="145"/>
        <end position="163"/>
    </location>
</feature>
<feature type="compositionally biased region" description="Gly residues" evidence="1">
    <location>
        <begin position="219"/>
        <end position="232"/>
    </location>
</feature>
<evidence type="ECO:0000313" key="3">
    <source>
        <dbReference type="Proteomes" id="UP000266841"/>
    </source>
</evidence>
<sequence length="232" mass="24578">TRSPTGSPVPPPTASPSGSPTGEPSDLPTYSPVTDRPTPFPTGEGREPREPTSSPQPTIHFSLPPGSMGGGPTRDRLLEAGEAPFFRAPHHEGRGAEEAGEQPVLTPRDSVAGEAYDGSTGVQGVRQARKSKEAALLWPTGESDEPPRGDKNDEIDERRRLDESTFVNRHRVHELTEEWDEGATEWHNDLPAWRTPGGEAEPPDAQPPLELPPQLAVDGHGGGGGPAGAGQP</sequence>
<dbReference type="Proteomes" id="UP000266841">
    <property type="component" value="Unassembled WGS sequence"/>
</dbReference>